<keyword evidence="1" id="KW-1133">Transmembrane helix</keyword>
<dbReference type="Proteomes" id="UP001059836">
    <property type="component" value="Chromosome"/>
</dbReference>
<protein>
    <submittedName>
        <fullName evidence="3">MCE family protein</fullName>
    </submittedName>
</protein>
<evidence type="ECO:0000313" key="3">
    <source>
        <dbReference type="EMBL" id="QHN33985.1"/>
    </source>
</evidence>
<dbReference type="Pfam" id="PF02470">
    <property type="entry name" value="MlaD"/>
    <property type="match status" value="1"/>
</dbReference>
<evidence type="ECO:0000313" key="4">
    <source>
        <dbReference type="Proteomes" id="UP001059836"/>
    </source>
</evidence>
<keyword evidence="4" id="KW-1185">Reference proteome</keyword>
<keyword evidence="1" id="KW-0812">Transmembrane</keyword>
<dbReference type="PANTHER" id="PTHR33371:SF16">
    <property type="entry name" value="MCE-FAMILY PROTEIN MCE3F"/>
    <property type="match status" value="1"/>
</dbReference>
<dbReference type="InterPro" id="IPR052336">
    <property type="entry name" value="MlaD_Phospholipid_Transporter"/>
</dbReference>
<feature type="transmembrane region" description="Helical" evidence="1">
    <location>
        <begin position="12"/>
        <end position="33"/>
    </location>
</feature>
<proteinExistence type="predicted"/>
<evidence type="ECO:0000259" key="2">
    <source>
        <dbReference type="Pfam" id="PF02470"/>
    </source>
</evidence>
<keyword evidence="1" id="KW-0472">Membrane</keyword>
<organism evidence="3 4">
    <name type="scientific">Gordonia pseudamarae</name>
    <dbReference type="NCBI Taxonomy" id="2831662"/>
    <lineage>
        <taxon>Bacteria</taxon>
        <taxon>Bacillati</taxon>
        <taxon>Actinomycetota</taxon>
        <taxon>Actinomycetes</taxon>
        <taxon>Mycobacteriales</taxon>
        <taxon>Gordoniaceae</taxon>
        <taxon>Gordonia</taxon>
    </lineage>
</organism>
<dbReference type="InterPro" id="IPR003399">
    <property type="entry name" value="Mce/MlaD"/>
</dbReference>
<name>A0ABX6IFE3_9ACTN</name>
<dbReference type="PANTHER" id="PTHR33371">
    <property type="entry name" value="INTERMEMBRANE PHOSPHOLIPID TRANSPORT SYSTEM BINDING PROTEIN MLAD-RELATED"/>
    <property type="match status" value="1"/>
</dbReference>
<gene>
    <name evidence="3" type="ORF">GII31_02735</name>
</gene>
<evidence type="ECO:0000256" key="1">
    <source>
        <dbReference type="SAM" id="Phobius"/>
    </source>
</evidence>
<dbReference type="RefSeq" id="WP_213246591.1">
    <property type="nucleotide sequence ID" value="NZ_CP045806.1"/>
</dbReference>
<dbReference type="EMBL" id="CP045809">
    <property type="protein sequence ID" value="QHN33985.1"/>
    <property type="molecule type" value="Genomic_DNA"/>
</dbReference>
<reference evidence="3" key="1">
    <citation type="journal article" date="2021" name="Nat. Microbiol.">
        <title>Cocultivation of an ultrasmall environmental parasitic bacterium with lytic ability against bacteria associated with wastewater foams.</title>
        <authorList>
            <person name="Batinovic S."/>
            <person name="Rose J.J.A."/>
            <person name="Ratcliffe J."/>
            <person name="Seviour R.J."/>
            <person name="Petrovski S."/>
        </authorList>
    </citation>
    <scope>NUCLEOTIDE SEQUENCE</scope>
    <source>
        <strain evidence="3">CON9</strain>
    </source>
</reference>
<sequence length="327" mass="34596">MARRRKIPSSVLSLGAIVVVLLVGVVYILVSVLRVEPFKDYRTITIAMSGSGGIEINSPVLVVGNEVGKVTDLRIGHDGGVEAVIRVDDDTPIPADSTMSVENLSALSEPYMIFRPNSADGPELRDGQRVDTHESFTPVTISDTAGKAVTLLEQFDPDAISSLVATLREGLDGTETVMPALQRSARLLAQTLIAKNPDLTTLLTSVQRVGGDLSWLGPALREGGPSWESLGTGIISQMSAELATLAEQRDPAEYTNPTGMIPFLTAMNEVLVEIGPSLKPLGPALQPVVDQSATALARLDIGELLTQALGTVGSDGVVRLQLDVSPR</sequence>
<accession>A0ABX6IFE3</accession>
<feature type="domain" description="Mce/MlaD" evidence="2">
    <location>
        <begin position="41"/>
        <end position="114"/>
    </location>
</feature>